<dbReference type="EMBL" id="JAZDUA010000708">
    <property type="protein sequence ID" value="KAK7789789.1"/>
    <property type="molecule type" value="Genomic_DNA"/>
</dbReference>
<dbReference type="Proteomes" id="UP001378592">
    <property type="component" value="Unassembled WGS sequence"/>
</dbReference>
<evidence type="ECO:0000256" key="3">
    <source>
        <dbReference type="ARBA" id="ARBA00023002"/>
    </source>
</evidence>
<comment type="caution">
    <text evidence="5">The sequence shown here is derived from an EMBL/GenBank/DDBJ whole genome shotgun (WGS) entry which is preliminary data.</text>
</comment>
<keyword evidence="4" id="KW-0732">Signal</keyword>
<organism evidence="5 6">
    <name type="scientific">Gryllus longicercus</name>
    <dbReference type="NCBI Taxonomy" id="2509291"/>
    <lineage>
        <taxon>Eukaryota</taxon>
        <taxon>Metazoa</taxon>
        <taxon>Ecdysozoa</taxon>
        <taxon>Arthropoda</taxon>
        <taxon>Hexapoda</taxon>
        <taxon>Insecta</taxon>
        <taxon>Pterygota</taxon>
        <taxon>Neoptera</taxon>
        <taxon>Polyneoptera</taxon>
        <taxon>Orthoptera</taxon>
        <taxon>Ensifera</taxon>
        <taxon>Gryllidea</taxon>
        <taxon>Grylloidea</taxon>
        <taxon>Gryllidae</taxon>
        <taxon>Gryllinae</taxon>
        <taxon>Gryllus</taxon>
    </lineage>
</organism>
<comment type="similarity">
    <text evidence="1">Belongs to the glutathione peroxidase family.</text>
</comment>
<dbReference type="GO" id="GO:0004601">
    <property type="term" value="F:peroxidase activity"/>
    <property type="evidence" value="ECO:0007669"/>
    <property type="project" value="UniProtKB-KW"/>
</dbReference>
<accession>A0AAN9V7H7</accession>
<feature type="signal peptide" evidence="4">
    <location>
        <begin position="1"/>
        <end position="29"/>
    </location>
</feature>
<protein>
    <recommendedName>
        <fullName evidence="7">Glutathione peroxidase</fullName>
    </recommendedName>
</protein>
<proteinExistence type="inferred from homology"/>
<gene>
    <name evidence="5" type="ORF">R5R35_012338</name>
</gene>
<evidence type="ECO:0008006" key="7">
    <source>
        <dbReference type="Google" id="ProtNLM"/>
    </source>
</evidence>
<dbReference type="PROSITE" id="PS51355">
    <property type="entry name" value="GLUTATHIONE_PEROXID_3"/>
    <property type="match status" value="1"/>
</dbReference>
<dbReference type="GO" id="GO:0006979">
    <property type="term" value="P:response to oxidative stress"/>
    <property type="evidence" value="ECO:0007669"/>
    <property type="project" value="InterPro"/>
</dbReference>
<evidence type="ECO:0000313" key="6">
    <source>
        <dbReference type="Proteomes" id="UP001378592"/>
    </source>
</evidence>
<reference evidence="5 6" key="1">
    <citation type="submission" date="2024-03" db="EMBL/GenBank/DDBJ databases">
        <title>The genome assembly and annotation of the cricket Gryllus longicercus Weissman &amp; Gray.</title>
        <authorList>
            <person name="Szrajer S."/>
            <person name="Gray D."/>
            <person name="Ylla G."/>
        </authorList>
    </citation>
    <scope>NUCLEOTIDE SEQUENCE [LARGE SCALE GENOMIC DNA]</scope>
    <source>
        <strain evidence="5">DAG 2021-001</strain>
        <tissue evidence="5">Whole body minus gut</tissue>
    </source>
</reference>
<keyword evidence="2" id="KW-0575">Peroxidase</keyword>
<dbReference type="AlphaFoldDB" id="A0AAN9V7H7"/>
<evidence type="ECO:0000256" key="2">
    <source>
        <dbReference type="ARBA" id="ARBA00022559"/>
    </source>
</evidence>
<dbReference type="InterPro" id="IPR036249">
    <property type="entry name" value="Thioredoxin-like_sf"/>
</dbReference>
<name>A0AAN9V7H7_9ORTH</name>
<feature type="chain" id="PRO_5042915933" description="Glutathione peroxidase" evidence="4">
    <location>
        <begin position="30"/>
        <end position="80"/>
    </location>
</feature>
<evidence type="ECO:0000313" key="5">
    <source>
        <dbReference type="EMBL" id="KAK7789789.1"/>
    </source>
</evidence>
<evidence type="ECO:0000256" key="4">
    <source>
        <dbReference type="SAM" id="SignalP"/>
    </source>
</evidence>
<dbReference type="InterPro" id="IPR000889">
    <property type="entry name" value="Glutathione_peroxidase"/>
</dbReference>
<dbReference type="SUPFAM" id="SSF52833">
    <property type="entry name" value="Thioredoxin-like"/>
    <property type="match status" value="1"/>
</dbReference>
<keyword evidence="3" id="KW-0560">Oxidoreductase</keyword>
<evidence type="ECO:0000256" key="1">
    <source>
        <dbReference type="ARBA" id="ARBA00006926"/>
    </source>
</evidence>
<sequence>MRREAASAGGAWAALVLLLAATGPAPALAKQQRVPFVYCDTSTDDDSIYNYSATDIHGARNISLADYRGKVVLIANVATY</sequence>
<keyword evidence="6" id="KW-1185">Reference proteome</keyword>
<dbReference type="Gene3D" id="3.40.30.10">
    <property type="entry name" value="Glutaredoxin"/>
    <property type="match status" value="1"/>
</dbReference>